<proteinExistence type="predicted"/>
<sequence>MDQDPGGRVRTLCVSGTGHVRVGRVLRRGRVLPRPVQPTAERRAEEPVEAQKRGGTTSIVPELRSLRAKASPKGRGDGGVYLQDESIVRPEALNTTLINVVHHFLRLKQGFDFVDVDRGMMVINHYKYQVWEVFKEKFYRRVATYVPDWKDRQNVGSKDRAPGLGTKAVEPPDWSTRFCEVNDTGLRDRVLRLFAEPGSTLLPWKGLD</sequence>
<protein>
    <submittedName>
        <fullName evidence="1">Uncharacterized protein</fullName>
    </submittedName>
</protein>
<comment type="caution">
    <text evidence="1">The sequence shown here is derived from an EMBL/GenBank/DDBJ whole genome shotgun (WGS) entry which is preliminary data.</text>
</comment>
<gene>
    <name evidence="1" type="ORF">MLD38_033658</name>
</gene>
<evidence type="ECO:0000313" key="2">
    <source>
        <dbReference type="Proteomes" id="UP001057402"/>
    </source>
</evidence>
<organism evidence="1 2">
    <name type="scientific">Melastoma candidum</name>
    <dbReference type="NCBI Taxonomy" id="119954"/>
    <lineage>
        <taxon>Eukaryota</taxon>
        <taxon>Viridiplantae</taxon>
        <taxon>Streptophyta</taxon>
        <taxon>Embryophyta</taxon>
        <taxon>Tracheophyta</taxon>
        <taxon>Spermatophyta</taxon>
        <taxon>Magnoliopsida</taxon>
        <taxon>eudicotyledons</taxon>
        <taxon>Gunneridae</taxon>
        <taxon>Pentapetalae</taxon>
        <taxon>rosids</taxon>
        <taxon>malvids</taxon>
        <taxon>Myrtales</taxon>
        <taxon>Melastomataceae</taxon>
        <taxon>Melastomatoideae</taxon>
        <taxon>Melastomateae</taxon>
        <taxon>Melastoma</taxon>
    </lineage>
</organism>
<dbReference type="EMBL" id="CM042889">
    <property type="protein sequence ID" value="KAI4320151.1"/>
    <property type="molecule type" value="Genomic_DNA"/>
</dbReference>
<accession>A0ACB9M817</accession>
<name>A0ACB9M817_9MYRT</name>
<reference evidence="2" key="1">
    <citation type="journal article" date="2023" name="Front. Plant Sci.">
        <title>Chromosomal-level genome assembly of Melastoma candidum provides insights into trichome evolution.</title>
        <authorList>
            <person name="Zhong Y."/>
            <person name="Wu W."/>
            <person name="Sun C."/>
            <person name="Zou P."/>
            <person name="Liu Y."/>
            <person name="Dai S."/>
            <person name="Zhou R."/>
        </authorList>
    </citation>
    <scope>NUCLEOTIDE SEQUENCE [LARGE SCALE GENOMIC DNA]</scope>
</reference>
<dbReference type="Proteomes" id="UP001057402">
    <property type="component" value="Chromosome 10"/>
</dbReference>
<keyword evidence="2" id="KW-1185">Reference proteome</keyword>
<evidence type="ECO:0000313" key="1">
    <source>
        <dbReference type="EMBL" id="KAI4320151.1"/>
    </source>
</evidence>